<dbReference type="Proteomes" id="UP000719766">
    <property type="component" value="Unassembled WGS sequence"/>
</dbReference>
<comment type="caution">
    <text evidence="2">The sequence shown here is derived from an EMBL/GenBank/DDBJ whole genome shotgun (WGS) entry which is preliminary data.</text>
</comment>
<reference evidence="2" key="1">
    <citation type="journal article" date="2020" name="New Phytol.">
        <title>Comparative genomics reveals dynamic genome evolution in host specialist ectomycorrhizal fungi.</title>
        <authorList>
            <person name="Lofgren L.A."/>
            <person name="Nguyen N.H."/>
            <person name="Vilgalys R."/>
            <person name="Ruytinx J."/>
            <person name="Liao H.L."/>
            <person name="Branco S."/>
            <person name="Kuo A."/>
            <person name="LaButti K."/>
            <person name="Lipzen A."/>
            <person name="Andreopoulos W."/>
            <person name="Pangilinan J."/>
            <person name="Riley R."/>
            <person name="Hundley H."/>
            <person name="Na H."/>
            <person name="Barry K."/>
            <person name="Grigoriev I.V."/>
            <person name="Stajich J.E."/>
            <person name="Kennedy P.G."/>
        </authorList>
    </citation>
    <scope>NUCLEOTIDE SEQUENCE</scope>
    <source>
        <strain evidence="2">S12</strain>
    </source>
</reference>
<evidence type="ECO:0000313" key="2">
    <source>
        <dbReference type="EMBL" id="KAG1785225.1"/>
    </source>
</evidence>
<feature type="compositionally biased region" description="Low complexity" evidence="1">
    <location>
        <begin position="24"/>
        <end position="48"/>
    </location>
</feature>
<proteinExistence type="predicted"/>
<keyword evidence="3" id="KW-1185">Reference proteome</keyword>
<sequence length="292" mass="32529">MPSSKRNQLPNTRTPVYIDIWPESSSWSSSSSSSSCSHTPPSSLSKSPQVVTTPHPSLNIPRCIRDIDPSVTFVSPSVVIAKSSYIIVLDGAPIHSEDTKLECIGPYFTDSIIPSGDGPLLYSTTLVPKFWEILCRSPDPTMYTIIQDVYRRDLAPLGRSSCRPRPVLIFSAEYHFRYSVHACTPPPSMTPYTAYHANSPFIANVNCAHLDSPEPNCPCNRHRMPLSQDSPQLHEDNMQSQLYKQCIPDVSLEDLSLINSMIDNHDSSAAKSEEMMTQSSFSSFPNDIRNYI</sequence>
<name>A0A9P7ABR3_9AGAM</name>
<dbReference type="RefSeq" id="XP_041152710.1">
    <property type="nucleotide sequence ID" value="XM_041308540.1"/>
</dbReference>
<dbReference type="GeneID" id="64602304"/>
<protein>
    <submittedName>
        <fullName evidence="2">Uncharacterized protein</fullName>
    </submittedName>
</protein>
<organism evidence="2 3">
    <name type="scientific">Suillus plorans</name>
    <dbReference type="NCBI Taxonomy" id="116603"/>
    <lineage>
        <taxon>Eukaryota</taxon>
        <taxon>Fungi</taxon>
        <taxon>Dikarya</taxon>
        <taxon>Basidiomycota</taxon>
        <taxon>Agaricomycotina</taxon>
        <taxon>Agaricomycetes</taxon>
        <taxon>Agaricomycetidae</taxon>
        <taxon>Boletales</taxon>
        <taxon>Suillineae</taxon>
        <taxon>Suillaceae</taxon>
        <taxon>Suillus</taxon>
    </lineage>
</organism>
<dbReference type="AlphaFoldDB" id="A0A9P7ABR3"/>
<dbReference type="EMBL" id="JABBWE010000115">
    <property type="protein sequence ID" value="KAG1785225.1"/>
    <property type="molecule type" value="Genomic_DNA"/>
</dbReference>
<dbReference type="OrthoDB" id="10006572at2759"/>
<evidence type="ECO:0000256" key="1">
    <source>
        <dbReference type="SAM" id="MobiDB-lite"/>
    </source>
</evidence>
<feature type="region of interest" description="Disordered" evidence="1">
    <location>
        <begin position="24"/>
        <end position="54"/>
    </location>
</feature>
<gene>
    <name evidence="2" type="ORF">HD556DRAFT_147676</name>
</gene>
<accession>A0A9P7ABR3</accession>
<evidence type="ECO:0000313" key="3">
    <source>
        <dbReference type="Proteomes" id="UP000719766"/>
    </source>
</evidence>